<dbReference type="InterPro" id="IPR001789">
    <property type="entry name" value="Sig_transdc_resp-reg_receiver"/>
</dbReference>
<dbReference type="SUPFAM" id="SSF47384">
    <property type="entry name" value="Homodimeric domain of signal transducing histidine kinase"/>
    <property type="match status" value="1"/>
</dbReference>
<dbReference type="Gene3D" id="1.10.287.130">
    <property type="match status" value="1"/>
</dbReference>
<comment type="subcellular location">
    <subcellularLocation>
        <location evidence="2">Membrane</location>
    </subcellularLocation>
</comment>
<keyword evidence="12" id="KW-0472">Membrane</keyword>
<dbReference type="InterPro" id="IPR000014">
    <property type="entry name" value="PAS"/>
</dbReference>
<keyword evidence="11" id="KW-1133">Transmembrane helix</keyword>
<dbReference type="Pfam" id="PF00072">
    <property type="entry name" value="Response_reg"/>
    <property type="match status" value="1"/>
</dbReference>
<feature type="domain" description="PAS" evidence="19">
    <location>
        <begin position="1059"/>
        <end position="1131"/>
    </location>
</feature>
<dbReference type="SUPFAM" id="SSF52738">
    <property type="entry name" value="Methylesterase CheB, C-terminal domain"/>
    <property type="match status" value="1"/>
</dbReference>
<dbReference type="PRINTS" id="PR00996">
    <property type="entry name" value="CHERMTFRASE"/>
</dbReference>
<dbReference type="GO" id="GO:0006935">
    <property type="term" value="P:chemotaxis"/>
    <property type="evidence" value="ECO:0007669"/>
    <property type="project" value="UniProtKB-UniRule"/>
</dbReference>
<evidence type="ECO:0000256" key="14">
    <source>
        <dbReference type="PROSITE-ProRule" id="PRU00050"/>
    </source>
</evidence>
<protein>
    <recommendedName>
        <fullName evidence="13">Circadian input-output histidine kinase CikA</fullName>
        <ecNumber evidence="4">2.7.13.3</ecNumber>
    </recommendedName>
</protein>
<keyword evidence="14" id="KW-0378">Hydrolase</keyword>
<evidence type="ECO:0000256" key="6">
    <source>
        <dbReference type="ARBA" id="ARBA00022679"/>
    </source>
</evidence>
<dbReference type="RefSeq" id="WP_058184362.1">
    <property type="nucleotide sequence ID" value="NZ_LMTZ01000135.1"/>
</dbReference>
<evidence type="ECO:0000256" key="13">
    <source>
        <dbReference type="ARBA" id="ARBA00074306"/>
    </source>
</evidence>
<dbReference type="InterPro" id="IPR000780">
    <property type="entry name" value="CheR_MeTrfase"/>
</dbReference>
<keyword evidence="9" id="KW-0418">Kinase</keyword>
<feature type="domain" description="CheB-type methylesterase" evidence="21">
    <location>
        <begin position="21"/>
        <end position="205"/>
    </location>
</feature>
<evidence type="ECO:0000259" key="22">
    <source>
        <dbReference type="PROSITE" id="PS50123"/>
    </source>
</evidence>
<dbReference type="CDD" id="cd16434">
    <property type="entry name" value="CheB-CheR_fusion"/>
    <property type="match status" value="1"/>
</dbReference>
<dbReference type="Gene3D" id="3.40.50.150">
    <property type="entry name" value="Vaccinia Virus protein VP39"/>
    <property type="match status" value="1"/>
</dbReference>
<keyword evidence="7" id="KW-0812">Transmembrane</keyword>
<sequence>MSPSIPNQQPTLSEQDNEFFVVGIGASAGGLRPLEEFFGNMPMDSGAAFVVIQHLSPDFKSLMKELLGRKTRLEIYRVEDGMELKPNSVYLIPPGKNLVIEGRYLRLQKQHRNQNKPNFPIDLFFESLGRNHAERAIGVVLSGTGSDGTHGLQAINEAGGVTMVQDPATAEFDGMPESAIATGTIDRILSPKELAQLIYRFVQSPMLGLNDTVFSGDRQQSVTSNLVLSWDSPKLEKIIQILGEYEQVDFSHYKISTLSRRIHRRCSLNGFNNLNTYIKHLQESSPERKTLYQDLLISVTRFFRDQQVWQFLENSIIPSILENVKSGEELRFWVTACATGEEAYSLAMLLDEAVTDLGKSVKIKIFATDIDRIALEKAGLGIYPETLANDISQERLERYFVRKEQSFQVARRLREMLIFAPNDLSKDACFTRMQLITCRNVLIYMQPQLQQHILRNLHFSLVHKGFLVLGEAETVGDFEGEFEQLHKTGKIYQKQRDVRLSLPMKGLDRVSKISQQQLGVKQVNVSLKERMLEASLNMFLGEQKSTCMLVSKNNQMLHLFQDLAKVLVFPTGSPTADVTKLVTPSLQLPLNTALHRAIRQQGPVLYTGIKLKEEDEDEPRQINLKVAYHQANKMTADFLMVLIEEDGLPVPAPKSDEFEASSEAQARLMEMEYELQETRENLQATIEELETINEEQQATNEELIASNEELQSTNEELHSVNEELYTVNAEYQAKIQQLTELNNDVENLLQTTEIGVIFLDKDLKIRKFTQAATIAISMMTTDVGRALSDLSYKIDCPNLLELLNQVITSKQAREKEVQLCNDDGTYMLMRIHPYRQEDGIVDGVVISFVDIGELKRAQEEIYQVNEALQESEHKLRQLNQELEQRVKDRTVALQTTNEELTREINVRKQVENSLRENRQNLHESEERFRATFEQAAVGIAQLAPDGRWLRVNQRLCDIVGYSEAELLRCTFQDITYPEDLDADLEYVRKILAGEIENYSMEKRYICKNSSLVWINLTVSLVIDEGTQEAKYFVAVVQDISIRKEAEASLNRTSEALQEITERYELAVKGSGDGLWDWDIKNNQAYVSPRWKKILGYEEDELEGHPDLFFDRLHPDDNEWVRQAVASHLQQGAPFEVECRLQNKAGEYIWIRSRGQAIWDKAGNPVRMSGSISDITQLKRIEAALRKVNTELITAKENAESANLAKSDFLAKMTHELRTPLTAILGFTQILNRDPKLNSNQRKHLDTILRSGQHLLSLINEILDISKIEAGMAELNPVSFDLHNCLESLKQMFQVKAEEKGLQLNFEVDLKITQQVIADEGKLRQILINILGNAIKFTNSGNVTLQVTADTKNIEISDPENHIRDKQIKIQTSKTEAYTNLLPNLRLLFQVEDTGRGIASEELDHIFDTFVQTKKDRYSPDEGTGLGLTISKRYIELMGGDIHVTSKLNQGTTVDFDILVTTSLPQNNEDLISQGNIQRLAPNQSQNLILIAEDQEENRQLLVQILSPVGFKVIEAVNGREAVELWKKHQPQLIIMDMRMPVMDGYQATRQIKSSPQGQKTKIIALTATAFDEDRKLVLAAGCDEFIRKPFEEEVLLETIAHHLNLEYLYDGEQLSNKVSQESRQNSLTPQNFELMSAEWCRKVNIAARECSQKTLLRLLADIPEEHHILKEELFNLIDKFQFDTIANLTKN</sequence>
<comment type="caution">
    <text evidence="23">The sequence shown here is derived from an EMBL/GenBank/DDBJ whole genome shotgun (WGS) entry which is preliminary data.</text>
</comment>
<gene>
    <name evidence="23" type="ORF">BC008_14265</name>
</gene>
<evidence type="ECO:0000256" key="5">
    <source>
        <dbReference type="ARBA" id="ARBA00022553"/>
    </source>
</evidence>
<dbReference type="SMART" id="SM00388">
    <property type="entry name" value="HisKA"/>
    <property type="match status" value="1"/>
</dbReference>
<dbReference type="InterPro" id="IPR001610">
    <property type="entry name" value="PAC"/>
</dbReference>
<dbReference type="GO" id="GO:0000156">
    <property type="term" value="F:phosphorelay response regulator activity"/>
    <property type="evidence" value="ECO:0007669"/>
    <property type="project" value="InterPro"/>
</dbReference>
<dbReference type="InterPro" id="IPR022642">
    <property type="entry name" value="CheR_C"/>
</dbReference>
<feature type="domain" description="Histidine kinase" evidence="17">
    <location>
        <begin position="1211"/>
        <end position="1461"/>
    </location>
</feature>
<evidence type="ECO:0000256" key="1">
    <source>
        <dbReference type="ARBA" id="ARBA00000085"/>
    </source>
</evidence>
<evidence type="ECO:0000313" key="23">
    <source>
        <dbReference type="EMBL" id="KST63622.1"/>
    </source>
</evidence>
<name>A0A0V7ZHA5_9CYAN</name>
<dbReference type="PROSITE" id="PS50110">
    <property type="entry name" value="RESPONSE_REGULATORY"/>
    <property type="match status" value="1"/>
</dbReference>
<dbReference type="SMART" id="SM00387">
    <property type="entry name" value="HATPase_c"/>
    <property type="match status" value="1"/>
</dbReference>
<dbReference type="Pfam" id="PF00512">
    <property type="entry name" value="HisKA"/>
    <property type="match status" value="1"/>
</dbReference>
<dbReference type="InterPro" id="IPR050903">
    <property type="entry name" value="Bact_Chemotaxis_MeTrfase"/>
</dbReference>
<dbReference type="CDD" id="cd00082">
    <property type="entry name" value="HisKA"/>
    <property type="match status" value="1"/>
</dbReference>
<evidence type="ECO:0000256" key="16">
    <source>
        <dbReference type="SAM" id="Coils"/>
    </source>
</evidence>
<dbReference type="Pfam" id="PF13596">
    <property type="entry name" value="PAS_10"/>
    <property type="match status" value="1"/>
</dbReference>
<dbReference type="CDD" id="cd00130">
    <property type="entry name" value="PAS"/>
    <property type="match status" value="2"/>
</dbReference>
<proteinExistence type="inferred from homology"/>
<dbReference type="SUPFAM" id="SSF55785">
    <property type="entry name" value="PYP-like sensor domain (PAS domain)"/>
    <property type="match status" value="3"/>
</dbReference>
<dbReference type="PANTHER" id="PTHR24422:SF27">
    <property type="entry name" value="PROTEIN-GLUTAMATE O-METHYLTRANSFERASE"/>
    <property type="match status" value="1"/>
</dbReference>
<evidence type="ECO:0000313" key="24">
    <source>
        <dbReference type="Proteomes" id="UP000053372"/>
    </source>
</evidence>
<comment type="catalytic activity">
    <reaction evidence="1">
        <text>ATP + protein L-histidine = ADP + protein N-phospho-L-histidine.</text>
        <dbReference type="EC" id="2.7.13.3"/>
    </reaction>
</comment>
<evidence type="ECO:0000256" key="12">
    <source>
        <dbReference type="ARBA" id="ARBA00023136"/>
    </source>
</evidence>
<feature type="modified residue" description="4-aspartylphosphate" evidence="15">
    <location>
        <position position="1536"/>
    </location>
</feature>
<dbReference type="SMART" id="SM00091">
    <property type="entry name" value="PAS"/>
    <property type="match status" value="2"/>
</dbReference>
<dbReference type="GO" id="GO:0000155">
    <property type="term" value="F:phosphorelay sensor kinase activity"/>
    <property type="evidence" value="ECO:0007669"/>
    <property type="project" value="InterPro"/>
</dbReference>
<dbReference type="CDD" id="cd17546">
    <property type="entry name" value="REC_hyHK_CKI1_RcsC-like"/>
    <property type="match status" value="1"/>
</dbReference>
<feature type="domain" description="PAS" evidence="19">
    <location>
        <begin position="924"/>
        <end position="994"/>
    </location>
</feature>
<feature type="domain" description="PAC" evidence="20">
    <location>
        <begin position="998"/>
        <end position="1051"/>
    </location>
</feature>
<dbReference type="GO" id="GO:0005524">
    <property type="term" value="F:ATP binding"/>
    <property type="evidence" value="ECO:0007669"/>
    <property type="project" value="UniProtKB-KW"/>
</dbReference>
<evidence type="ECO:0000259" key="19">
    <source>
        <dbReference type="PROSITE" id="PS50112"/>
    </source>
</evidence>
<accession>A0A0V7ZHA5</accession>
<dbReference type="FunFam" id="1.10.287.130:FF:000004">
    <property type="entry name" value="Ethylene receptor 1"/>
    <property type="match status" value="1"/>
</dbReference>
<dbReference type="InterPro" id="IPR013655">
    <property type="entry name" value="PAS_fold_3"/>
</dbReference>
<dbReference type="SUPFAM" id="SSF55874">
    <property type="entry name" value="ATPase domain of HSP90 chaperone/DNA topoisomerase II/histidine kinase"/>
    <property type="match status" value="1"/>
</dbReference>
<dbReference type="InterPro" id="IPR035909">
    <property type="entry name" value="CheB_C"/>
</dbReference>
<dbReference type="InterPro" id="IPR011006">
    <property type="entry name" value="CheY-like_superfamily"/>
</dbReference>
<evidence type="ECO:0000256" key="10">
    <source>
        <dbReference type="ARBA" id="ARBA00022840"/>
    </source>
</evidence>
<dbReference type="InterPro" id="IPR036097">
    <property type="entry name" value="HisK_dim/P_sf"/>
</dbReference>
<dbReference type="PANTHER" id="PTHR24422">
    <property type="entry name" value="CHEMOTAXIS PROTEIN METHYLTRANSFERASE"/>
    <property type="match status" value="1"/>
</dbReference>
<dbReference type="FunFam" id="3.30.565.10:FF:000010">
    <property type="entry name" value="Sensor histidine kinase RcsC"/>
    <property type="match status" value="1"/>
</dbReference>
<dbReference type="Pfam" id="PF03705">
    <property type="entry name" value="CheR_N"/>
    <property type="match status" value="1"/>
</dbReference>
<keyword evidence="6" id="KW-0808">Transferase</keyword>
<feature type="coiled-coil region" evidence="16">
    <location>
        <begin position="854"/>
        <end position="927"/>
    </location>
</feature>
<evidence type="ECO:0000256" key="3">
    <source>
        <dbReference type="ARBA" id="ARBA00006402"/>
    </source>
</evidence>
<evidence type="ECO:0000256" key="9">
    <source>
        <dbReference type="ARBA" id="ARBA00022777"/>
    </source>
</evidence>
<dbReference type="PROSITE" id="PS50122">
    <property type="entry name" value="CHEB"/>
    <property type="match status" value="1"/>
</dbReference>
<dbReference type="GO" id="GO:0016020">
    <property type="term" value="C:membrane"/>
    <property type="evidence" value="ECO:0007669"/>
    <property type="project" value="UniProtKB-SubCell"/>
</dbReference>
<dbReference type="SMART" id="SM00138">
    <property type="entry name" value="MeTrc"/>
    <property type="match status" value="1"/>
</dbReference>
<dbReference type="Proteomes" id="UP000053372">
    <property type="component" value="Unassembled WGS sequence"/>
</dbReference>
<evidence type="ECO:0000256" key="11">
    <source>
        <dbReference type="ARBA" id="ARBA00022989"/>
    </source>
</evidence>
<evidence type="ECO:0000256" key="2">
    <source>
        <dbReference type="ARBA" id="ARBA00004370"/>
    </source>
</evidence>
<evidence type="ECO:0000259" key="21">
    <source>
        <dbReference type="PROSITE" id="PS50122"/>
    </source>
</evidence>
<evidence type="ECO:0000256" key="15">
    <source>
        <dbReference type="PROSITE-ProRule" id="PRU00169"/>
    </source>
</evidence>
<keyword evidence="14" id="KW-0145">Chemotaxis</keyword>
<feature type="domain" description="PAC" evidence="20">
    <location>
        <begin position="1134"/>
        <end position="1186"/>
    </location>
</feature>
<feature type="coiled-coil region" evidence="16">
    <location>
        <begin position="661"/>
        <end position="751"/>
    </location>
</feature>
<dbReference type="GO" id="GO:0005737">
    <property type="term" value="C:cytoplasm"/>
    <property type="evidence" value="ECO:0007669"/>
    <property type="project" value="InterPro"/>
</dbReference>
<dbReference type="EMBL" id="LMTZ01000135">
    <property type="protein sequence ID" value="KST63622.1"/>
    <property type="molecule type" value="Genomic_DNA"/>
</dbReference>
<dbReference type="OrthoDB" id="9799157at2"/>
<dbReference type="InterPro" id="IPR036890">
    <property type="entry name" value="HATPase_C_sf"/>
</dbReference>
<reference evidence="23 24" key="1">
    <citation type="journal article" date="2015" name="Genome Announc.">
        <title>Draft Genome of the Euendolithic (true boring) Cyanobacterium Mastigocoleus testarum strain BC008.</title>
        <authorList>
            <person name="Guida B.S."/>
            <person name="Garcia-Pichel F."/>
        </authorList>
    </citation>
    <scope>NUCLEOTIDE SEQUENCE [LARGE SCALE GENOMIC DNA]</scope>
    <source>
        <strain evidence="23 24">BC008</strain>
    </source>
</reference>
<organism evidence="23 24">
    <name type="scientific">Mastigocoleus testarum BC008</name>
    <dbReference type="NCBI Taxonomy" id="371196"/>
    <lineage>
        <taxon>Bacteria</taxon>
        <taxon>Bacillati</taxon>
        <taxon>Cyanobacteriota</taxon>
        <taxon>Cyanophyceae</taxon>
        <taxon>Nostocales</taxon>
        <taxon>Hapalosiphonaceae</taxon>
        <taxon>Mastigocoleus</taxon>
    </lineage>
</organism>
<dbReference type="Gene3D" id="3.30.450.20">
    <property type="entry name" value="PAS domain"/>
    <property type="match status" value="3"/>
</dbReference>
<keyword evidence="5 15" id="KW-0597">Phosphoprotein</keyword>
<evidence type="ECO:0000256" key="4">
    <source>
        <dbReference type="ARBA" id="ARBA00012438"/>
    </source>
</evidence>
<dbReference type="InterPro" id="IPR035965">
    <property type="entry name" value="PAS-like_dom_sf"/>
</dbReference>
<dbReference type="InterPro" id="IPR003661">
    <property type="entry name" value="HisK_dim/P_dom"/>
</dbReference>
<evidence type="ECO:0000259" key="18">
    <source>
        <dbReference type="PROSITE" id="PS50110"/>
    </source>
</evidence>
<dbReference type="CDD" id="cd16922">
    <property type="entry name" value="HATPase_EvgS-ArcB-TorS-like"/>
    <property type="match status" value="1"/>
</dbReference>
<dbReference type="InterPro" id="IPR029063">
    <property type="entry name" value="SAM-dependent_MTases_sf"/>
</dbReference>
<keyword evidence="8" id="KW-0547">Nucleotide-binding</keyword>
<dbReference type="Pfam" id="PF02518">
    <property type="entry name" value="HATPase_c"/>
    <property type="match status" value="1"/>
</dbReference>
<comment type="similarity">
    <text evidence="3">In the N-terminal section; belongs to the phytochrome family.</text>
</comment>
<dbReference type="PROSITE" id="PS50112">
    <property type="entry name" value="PAS"/>
    <property type="match status" value="2"/>
</dbReference>
<keyword evidence="24" id="KW-1185">Reference proteome</keyword>
<dbReference type="SUPFAM" id="SSF52172">
    <property type="entry name" value="CheY-like"/>
    <property type="match status" value="1"/>
</dbReference>
<dbReference type="PROSITE" id="PS50109">
    <property type="entry name" value="HIS_KIN"/>
    <property type="match status" value="1"/>
</dbReference>
<dbReference type="SUPFAM" id="SSF53335">
    <property type="entry name" value="S-adenosyl-L-methionine-dependent methyltransferases"/>
    <property type="match status" value="1"/>
</dbReference>
<dbReference type="SUPFAM" id="SSF47757">
    <property type="entry name" value="Chemotaxis receptor methyltransferase CheR, N-terminal domain"/>
    <property type="match status" value="1"/>
</dbReference>
<dbReference type="Gene3D" id="3.40.50.2300">
    <property type="match status" value="1"/>
</dbReference>
<feature type="domain" description="CheR-type methyltransferase" evidence="22">
    <location>
        <begin position="223"/>
        <end position="495"/>
    </location>
</feature>
<dbReference type="GO" id="GO:0008984">
    <property type="term" value="F:protein-glutamate methylesterase activity"/>
    <property type="evidence" value="ECO:0007669"/>
    <property type="project" value="InterPro"/>
</dbReference>
<dbReference type="InterPro" id="IPR022641">
    <property type="entry name" value="CheR_N"/>
</dbReference>
<dbReference type="Pfam" id="PF01739">
    <property type="entry name" value="CheR"/>
    <property type="match status" value="1"/>
</dbReference>
<dbReference type="GO" id="GO:0008757">
    <property type="term" value="F:S-adenosylmethionine-dependent methyltransferase activity"/>
    <property type="evidence" value="ECO:0007669"/>
    <property type="project" value="InterPro"/>
</dbReference>
<feature type="active site" evidence="14">
    <location>
        <position position="27"/>
    </location>
</feature>
<feature type="domain" description="PAC" evidence="20">
    <location>
        <begin position="813"/>
        <end position="863"/>
    </location>
</feature>
<dbReference type="PROSITE" id="PS50123">
    <property type="entry name" value="CHER"/>
    <property type="match status" value="1"/>
</dbReference>
<dbReference type="EC" id="2.7.13.3" evidence="4"/>
<dbReference type="Gene3D" id="3.40.50.180">
    <property type="entry name" value="Methylesterase CheB, C-terminal domain"/>
    <property type="match status" value="1"/>
</dbReference>
<keyword evidence="16" id="KW-0175">Coiled coil</keyword>
<dbReference type="InterPro" id="IPR005467">
    <property type="entry name" value="His_kinase_dom"/>
</dbReference>
<dbReference type="PROSITE" id="PS50113">
    <property type="entry name" value="PAC"/>
    <property type="match status" value="3"/>
</dbReference>
<feature type="domain" description="Response regulatory" evidence="18">
    <location>
        <begin position="1487"/>
        <end position="1603"/>
    </location>
</feature>
<dbReference type="InterPro" id="IPR000673">
    <property type="entry name" value="Sig_transdc_resp-reg_Me-estase"/>
</dbReference>
<evidence type="ECO:0000256" key="8">
    <source>
        <dbReference type="ARBA" id="ARBA00022741"/>
    </source>
</evidence>
<dbReference type="SMART" id="SM00086">
    <property type="entry name" value="PAC"/>
    <property type="match status" value="3"/>
</dbReference>
<keyword evidence="10" id="KW-0067">ATP-binding</keyword>
<dbReference type="Pfam" id="PF08447">
    <property type="entry name" value="PAS_3"/>
    <property type="match status" value="2"/>
</dbReference>
<evidence type="ECO:0000259" key="17">
    <source>
        <dbReference type="PROSITE" id="PS50109"/>
    </source>
</evidence>
<feature type="active site" evidence="14">
    <location>
        <position position="147"/>
    </location>
</feature>
<dbReference type="Pfam" id="PF01339">
    <property type="entry name" value="CheB_methylest"/>
    <property type="match status" value="1"/>
</dbReference>
<dbReference type="NCBIfam" id="TIGR00229">
    <property type="entry name" value="sensory_box"/>
    <property type="match status" value="2"/>
</dbReference>
<dbReference type="SMART" id="SM00448">
    <property type="entry name" value="REC"/>
    <property type="match status" value="1"/>
</dbReference>
<evidence type="ECO:0000256" key="7">
    <source>
        <dbReference type="ARBA" id="ARBA00022692"/>
    </source>
</evidence>
<dbReference type="InterPro" id="IPR003594">
    <property type="entry name" value="HATPase_dom"/>
</dbReference>
<evidence type="ECO:0000259" key="20">
    <source>
        <dbReference type="PROSITE" id="PS50113"/>
    </source>
</evidence>
<feature type="active site" evidence="14">
    <location>
        <position position="54"/>
    </location>
</feature>
<dbReference type="InterPro" id="IPR000700">
    <property type="entry name" value="PAS-assoc_C"/>
</dbReference>
<dbReference type="Gene3D" id="3.30.565.10">
    <property type="entry name" value="Histidine kinase-like ATPase, C-terminal domain"/>
    <property type="match status" value="1"/>
</dbReference>